<comment type="caution">
    <text evidence="2">The sequence shown here is derived from an EMBL/GenBank/DDBJ whole genome shotgun (WGS) entry which is preliminary data.</text>
</comment>
<accession>A0A0H0XS75</accession>
<evidence type="ECO:0000313" key="2">
    <source>
        <dbReference type="EMBL" id="KLI65214.1"/>
    </source>
</evidence>
<gene>
    <name evidence="2" type="ORF">AAV99_03745</name>
</gene>
<dbReference type="Pfam" id="PF07238">
    <property type="entry name" value="PilZ"/>
    <property type="match status" value="1"/>
</dbReference>
<dbReference type="STRING" id="874156.GCA_001021555_00528"/>
<dbReference type="InterPro" id="IPR009875">
    <property type="entry name" value="PilZ_domain"/>
</dbReference>
<organism evidence="2 3">
    <name type="scientific">Aurantiacibacter marinus</name>
    <dbReference type="NCBI Taxonomy" id="874156"/>
    <lineage>
        <taxon>Bacteria</taxon>
        <taxon>Pseudomonadati</taxon>
        <taxon>Pseudomonadota</taxon>
        <taxon>Alphaproteobacteria</taxon>
        <taxon>Sphingomonadales</taxon>
        <taxon>Erythrobacteraceae</taxon>
        <taxon>Aurantiacibacter</taxon>
    </lineage>
</organism>
<feature type="domain" description="PilZ" evidence="1">
    <location>
        <begin position="113"/>
        <end position="187"/>
    </location>
</feature>
<dbReference type="Proteomes" id="UP000053455">
    <property type="component" value="Unassembled WGS sequence"/>
</dbReference>
<dbReference type="GO" id="GO:0035438">
    <property type="term" value="F:cyclic-di-GMP binding"/>
    <property type="evidence" value="ECO:0007669"/>
    <property type="project" value="InterPro"/>
</dbReference>
<dbReference type="Gene3D" id="2.40.10.220">
    <property type="entry name" value="predicted glycosyltransferase like domains"/>
    <property type="match status" value="1"/>
</dbReference>
<dbReference type="AlphaFoldDB" id="A0A0H0XS75"/>
<evidence type="ECO:0000259" key="1">
    <source>
        <dbReference type="Pfam" id="PF07238"/>
    </source>
</evidence>
<protein>
    <recommendedName>
        <fullName evidence="1">PilZ domain-containing protein</fullName>
    </recommendedName>
</protein>
<dbReference type="EMBL" id="LBHU01000001">
    <property type="protein sequence ID" value="KLI65214.1"/>
    <property type="molecule type" value="Genomic_DNA"/>
</dbReference>
<dbReference type="PATRIC" id="fig|874156.12.peg.782"/>
<sequence>MTTAAAAGRFGSATTNVAEMRDAPRFSLLIRAAKLVTEHGEFLCVVRDASDTGLSARIFHHIPRCRQLVIELQNGERYDVEMMWQEEERAGFRFQSPIDVKAIIECPSRFAKRSVRINLAATAQIETLGRAEYATIQDISQQGAKVACHSSYAIDQRVKLLAAGMRDTHAKVRWRRDGTCGLVFEETFQFGELARLAQQLQIAR</sequence>
<name>A0A0H0XS75_9SPHN</name>
<keyword evidence="3" id="KW-1185">Reference proteome</keyword>
<proteinExistence type="predicted"/>
<reference evidence="2 3" key="1">
    <citation type="submission" date="2015-04" db="EMBL/GenBank/DDBJ databases">
        <title>The draft genome sequence of Erythrobacter marinus HWDM-33.</title>
        <authorList>
            <person name="Zhuang L."/>
            <person name="Liu Y."/>
            <person name="Shao Z."/>
        </authorList>
    </citation>
    <scope>NUCLEOTIDE SEQUENCE [LARGE SCALE GENOMIC DNA]</scope>
    <source>
        <strain evidence="2 3">HWDM-33</strain>
    </source>
</reference>
<dbReference type="SUPFAM" id="SSF141371">
    <property type="entry name" value="PilZ domain-like"/>
    <property type="match status" value="1"/>
</dbReference>
<evidence type="ECO:0000313" key="3">
    <source>
        <dbReference type="Proteomes" id="UP000053455"/>
    </source>
</evidence>